<reference evidence="7" key="1">
    <citation type="submission" date="2015-11" db="EMBL/GenBank/DDBJ databases">
        <title>De novo transcriptome assembly of four potential Pierce s Disease insect vectors from Arizona vineyards.</title>
        <authorList>
            <person name="Tassone E.E."/>
        </authorList>
    </citation>
    <scope>NUCLEOTIDE SEQUENCE</scope>
</reference>
<keyword evidence="3" id="KW-0539">Nucleus</keyword>
<evidence type="ECO:0000313" key="7">
    <source>
        <dbReference type="EMBL" id="JAS99048.1"/>
    </source>
</evidence>
<dbReference type="InterPro" id="IPR016024">
    <property type="entry name" value="ARM-type_fold"/>
</dbReference>
<comment type="subcellular location">
    <subcellularLocation>
        <location evidence="1">Nucleus</location>
    </subcellularLocation>
</comment>
<dbReference type="AlphaFoldDB" id="A0A1B6JIM9"/>
<protein>
    <recommendedName>
        <fullName evidence="4">Pre-rRNA-processing protein Ipi1 N-terminal domain-containing protein</fullName>
    </recommendedName>
</protein>
<comment type="similarity">
    <text evidence="2">Belongs to the IPI1/TEX10 family.</text>
</comment>
<dbReference type="Pfam" id="PF12333">
    <property type="entry name" value="Ipi1_N"/>
    <property type="match status" value="1"/>
</dbReference>
<dbReference type="SUPFAM" id="SSF48371">
    <property type="entry name" value="ARM repeat"/>
    <property type="match status" value="1"/>
</dbReference>
<gene>
    <name evidence="7" type="ORF">g.34807</name>
    <name evidence="6" type="ORF">g.34808</name>
    <name evidence="5" type="ORF">g.34809</name>
</gene>
<organism evidence="7">
    <name type="scientific">Homalodisca liturata</name>
    <dbReference type="NCBI Taxonomy" id="320908"/>
    <lineage>
        <taxon>Eukaryota</taxon>
        <taxon>Metazoa</taxon>
        <taxon>Ecdysozoa</taxon>
        <taxon>Arthropoda</taxon>
        <taxon>Hexapoda</taxon>
        <taxon>Insecta</taxon>
        <taxon>Pterygota</taxon>
        <taxon>Neoptera</taxon>
        <taxon>Paraneoptera</taxon>
        <taxon>Hemiptera</taxon>
        <taxon>Auchenorrhyncha</taxon>
        <taxon>Membracoidea</taxon>
        <taxon>Cicadellidae</taxon>
        <taxon>Cicadellinae</taxon>
        <taxon>Proconiini</taxon>
        <taxon>Homalodisca</taxon>
    </lineage>
</organism>
<dbReference type="PANTHER" id="PTHR16056:SF2">
    <property type="entry name" value="TESTIS-EXPRESSED PROTEIN 10"/>
    <property type="match status" value="1"/>
</dbReference>
<dbReference type="Gene3D" id="1.25.10.10">
    <property type="entry name" value="Leucine-rich Repeat Variant"/>
    <property type="match status" value="1"/>
</dbReference>
<dbReference type="EMBL" id="GECU01017978">
    <property type="protein sequence ID" value="JAS89728.1"/>
    <property type="molecule type" value="Transcribed_RNA"/>
</dbReference>
<dbReference type="InterPro" id="IPR011989">
    <property type="entry name" value="ARM-like"/>
</dbReference>
<evidence type="ECO:0000256" key="2">
    <source>
        <dbReference type="ARBA" id="ARBA00006427"/>
    </source>
</evidence>
<sequence>MGKSGYKRFKKQEKAKVKLKGKKTLLPKGQNVTNTTFKVKKIIVKEQLKDHGEHELLSKKHLNIKELISRLSHHNMKMRQEALSGLRELIVAHGPQSIQSNFTSLLQAAMPLSLDLESDVRKDVIKLLSVIFERMTEEQLTPLFRTIVLHLTCAMTHIDPSVRADSLRLIDVMLEAEPSLTAVYTAALMPHFLNLISRRGDGDGWGRALSLHLDGQITSEKWRGRVIGRLNRLFAAILEHVRKVMAPTPPRAVEWDPNKRIYLNLYYPIFTKRNTAVDLTNLPIQEYANTLMPLLLDTFIEAVPKRDQEDSQTACVVGVEMAALLQSIVQIILHLQSLVKHCFRNRSESQKGWFRQTWGEQVVTRLVKARFPYSISKANSNKRKRESKQVLDALQVSWDQDPSCPLLNTQLCLLTFLFSQPSELWTRCVQYIKNTLRNARRLQTEESELLCECLEAVSGQPTSSAASSLLEAVCKSGLTSDQHVFDFLTRIACMPTHHLHKDNNFTTWLDSLPALLCKPVVPLSAIRNIASIATHIHPAFCNSLDGWYEQIICKLPKMEVTGDENNEGRRMVVGLAYRVNDWDLEMTLNVKEIIVQGTLGPDLTRYLKEILWLKSEDTYNVELKTMLQELLQLL</sequence>
<evidence type="ECO:0000259" key="4">
    <source>
        <dbReference type="Pfam" id="PF12333"/>
    </source>
</evidence>
<dbReference type="EMBL" id="GECU01008658">
    <property type="protein sequence ID" value="JAS99048.1"/>
    <property type="molecule type" value="Transcribed_RNA"/>
</dbReference>
<feature type="domain" description="Pre-rRNA-processing protein Ipi1 N-terminal" evidence="4">
    <location>
        <begin position="138"/>
        <end position="233"/>
    </location>
</feature>
<accession>A0A1B6JIM9</accession>
<name>A0A1B6JIM9_9HEMI</name>
<evidence type="ECO:0000313" key="5">
    <source>
        <dbReference type="EMBL" id="JAS87181.1"/>
    </source>
</evidence>
<dbReference type="GO" id="GO:0071339">
    <property type="term" value="C:MLL1 complex"/>
    <property type="evidence" value="ECO:0007669"/>
    <property type="project" value="TreeGrafter"/>
</dbReference>
<evidence type="ECO:0000313" key="6">
    <source>
        <dbReference type="EMBL" id="JAS89728.1"/>
    </source>
</evidence>
<evidence type="ECO:0000256" key="1">
    <source>
        <dbReference type="ARBA" id="ARBA00004123"/>
    </source>
</evidence>
<proteinExistence type="inferred from homology"/>
<dbReference type="EMBL" id="GECU01020525">
    <property type="protein sequence ID" value="JAS87181.1"/>
    <property type="molecule type" value="Transcribed_RNA"/>
</dbReference>
<dbReference type="InterPro" id="IPR024679">
    <property type="entry name" value="Ipi1_N"/>
</dbReference>
<dbReference type="PANTHER" id="PTHR16056">
    <property type="entry name" value="REGULATOR OF MICROTUBULE DYNAMICS PROTEIN"/>
    <property type="match status" value="1"/>
</dbReference>
<evidence type="ECO:0000256" key="3">
    <source>
        <dbReference type="ARBA" id="ARBA00023242"/>
    </source>
</evidence>